<dbReference type="PANTHER" id="PTHR43104:SF2">
    <property type="entry name" value="L-2-HYDROXYGLUTARATE DEHYDROGENASE, MITOCHONDRIAL"/>
    <property type="match status" value="1"/>
</dbReference>
<dbReference type="Pfam" id="PF01266">
    <property type="entry name" value="DAO"/>
    <property type="match status" value="1"/>
</dbReference>
<keyword evidence="3" id="KW-0274">FAD</keyword>
<comment type="cofactor">
    <cofactor evidence="1">
        <name>FAD</name>
        <dbReference type="ChEBI" id="CHEBI:57692"/>
    </cofactor>
</comment>
<dbReference type="EMBL" id="QGKL01000021">
    <property type="protein sequence ID" value="PWQ97370.1"/>
    <property type="molecule type" value="Genomic_DNA"/>
</dbReference>
<accession>A0A317CM40</accession>
<dbReference type="AlphaFoldDB" id="A0A317CM40"/>
<comment type="similarity">
    <text evidence="5">Belongs to the L2HGDH family.</text>
</comment>
<evidence type="ECO:0000256" key="5">
    <source>
        <dbReference type="ARBA" id="ARBA00037941"/>
    </source>
</evidence>
<dbReference type="PANTHER" id="PTHR43104">
    <property type="entry name" value="L-2-HYDROXYGLUTARATE DEHYDROGENASE, MITOCHONDRIAL"/>
    <property type="match status" value="1"/>
</dbReference>
<organism evidence="7 8">
    <name type="scientific">Leucothrix arctica</name>
    <dbReference type="NCBI Taxonomy" id="1481894"/>
    <lineage>
        <taxon>Bacteria</taxon>
        <taxon>Pseudomonadati</taxon>
        <taxon>Pseudomonadota</taxon>
        <taxon>Gammaproteobacteria</taxon>
        <taxon>Thiotrichales</taxon>
        <taxon>Thiotrichaceae</taxon>
        <taxon>Leucothrix</taxon>
    </lineage>
</organism>
<evidence type="ECO:0000256" key="3">
    <source>
        <dbReference type="ARBA" id="ARBA00022827"/>
    </source>
</evidence>
<dbReference type="Proteomes" id="UP000245506">
    <property type="component" value="Unassembled WGS sequence"/>
</dbReference>
<evidence type="ECO:0000259" key="6">
    <source>
        <dbReference type="Pfam" id="PF01266"/>
    </source>
</evidence>
<sequence>MQKPNFIIIGGGIVGLATALKLSNTYPTASIHIIEKEPALARHQTGNNSGVVHAGVYYQPGSLKAEFCRTGGAMVEQFCAEHDIAFDRCGKLIVATNDIEVERMKELMTRCIANGLSPTWLNCEELEALEPNITGVAALHVTESAITDYTAITLKMADLLRAKGHEISLDTEVIAVKETSSEVTVTTNKGSFECSYLIACAGLMADRLAGMCGVDLDFRIVPFRGEYFELDASKATVCKNMIYPVPAPDMPFLGIHLTPTTNGSMTVGPNAVLSLAREGYTWTDINLSDLAEMIAFSGFRKVIKDNWKSGLTEFRNSLSRKRYLEECRKYCPSLTLDDLKARSSGVRAQAVLADGTLVHDFLLKNTARTLHVCNAPSPAATSSFAIGDYLVEKATEEFDLR</sequence>
<dbReference type="GO" id="GO:0005737">
    <property type="term" value="C:cytoplasm"/>
    <property type="evidence" value="ECO:0007669"/>
    <property type="project" value="TreeGrafter"/>
</dbReference>
<dbReference type="RefSeq" id="WP_109822798.1">
    <property type="nucleotide sequence ID" value="NZ_QGKL01000021.1"/>
</dbReference>
<dbReference type="InterPro" id="IPR006076">
    <property type="entry name" value="FAD-dep_OxRdtase"/>
</dbReference>
<gene>
    <name evidence="7" type="ORF">DKT75_07470</name>
</gene>
<evidence type="ECO:0000256" key="2">
    <source>
        <dbReference type="ARBA" id="ARBA00022630"/>
    </source>
</evidence>
<evidence type="ECO:0000313" key="7">
    <source>
        <dbReference type="EMBL" id="PWQ97370.1"/>
    </source>
</evidence>
<dbReference type="InterPro" id="IPR036188">
    <property type="entry name" value="FAD/NAD-bd_sf"/>
</dbReference>
<protein>
    <submittedName>
        <fullName evidence="7">L-2-hydroxyglutarate oxidase</fullName>
    </submittedName>
</protein>
<dbReference type="SUPFAM" id="SSF51905">
    <property type="entry name" value="FAD/NAD(P)-binding domain"/>
    <property type="match status" value="1"/>
</dbReference>
<dbReference type="OrthoDB" id="9801699at2"/>
<dbReference type="NCBIfam" id="NF008726">
    <property type="entry name" value="PRK11728.1"/>
    <property type="match status" value="1"/>
</dbReference>
<evidence type="ECO:0000256" key="1">
    <source>
        <dbReference type="ARBA" id="ARBA00001974"/>
    </source>
</evidence>
<dbReference type="Gene3D" id="3.30.9.10">
    <property type="entry name" value="D-Amino Acid Oxidase, subunit A, domain 2"/>
    <property type="match status" value="1"/>
</dbReference>
<reference evidence="7 8" key="1">
    <citation type="submission" date="2018-05" db="EMBL/GenBank/DDBJ databases">
        <title>Leucothrix arctica sp. nov., isolated from Arctic seawater.</title>
        <authorList>
            <person name="Choi A."/>
            <person name="Baek K."/>
        </authorList>
    </citation>
    <scope>NUCLEOTIDE SEQUENCE [LARGE SCALE GENOMIC DNA]</scope>
    <source>
        <strain evidence="7 8">IMCC9719</strain>
    </source>
</reference>
<dbReference type="Gene3D" id="3.50.50.60">
    <property type="entry name" value="FAD/NAD(P)-binding domain"/>
    <property type="match status" value="1"/>
</dbReference>
<keyword evidence="4" id="KW-0560">Oxidoreductase</keyword>
<keyword evidence="8" id="KW-1185">Reference proteome</keyword>
<evidence type="ECO:0000256" key="4">
    <source>
        <dbReference type="ARBA" id="ARBA00023002"/>
    </source>
</evidence>
<proteinExistence type="inferred from homology"/>
<feature type="domain" description="FAD dependent oxidoreductase" evidence="6">
    <location>
        <begin position="6"/>
        <end position="392"/>
    </location>
</feature>
<dbReference type="GO" id="GO:0047545">
    <property type="term" value="F:(S)-2-hydroxyglutarate dehydrogenase activity"/>
    <property type="evidence" value="ECO:0007669"/>
    <property type="project" value="TreeGrafter"/>
</dbReference>
<name>A0A317CM40_9GAMM</name>
<evidence type="ECO:0000313" key="8">
    <source>
        <dbReference type="Proteomes" id="UP000245506"/>
    </source>
</evidence>
<keyword evidence="2" id="KW-0285">Flavoprotein</keyword>
<comment type="caution">
    <text evidence="7">The sequence shown here is derived from an EMBL/GenBank/DDBJ whole genome shotgun (WGS) entry which is preliminary data.</text>
</comment>